<comment type="caution">
    <text evidence="1">The sequence shown here is derived from an EMBL/GenBank/DDBJ whole genome shotgun (WGS) entry which is preliminary data.</text>
</comment>
<dbReference type="AlphaFoldDB" id="A0A7Y7B990"/>
<gene>
    <name evidence="1" type="primary">blsF</name>
    <name evidence="1" type="ORF">HG542_27210</name>
</gene>
<dbReference type="Proteomes" id="UP000587462">
    <property type="component" value="Unassembled WGS sequence"/>
</dbReference>
<evidence type="ECO:0000313" key="2">
    <source>
        <dbReference type="Proteomes" id="UP000587462"/>
    </source>
</evidence>
<keyword evidence="2" id="KW-1185">Reference proteome</keyword>
<organism evidence="1 2">
    <name type="scientific">Streptomyces morookaense</name>
    <name type="common">Streptoverticillium morookaense</name>
    <dbReference type="NCBI Taxonomy" id="1970"/>
    <lineage>
        <taxon>Bacteria</taxon>
        <taxon>Bacillati</taxon>
        <taxon>Actinomycetota</taxon>
        <taxon>Actinomycetes</taxon>
        <taxon>Kitasatosporales</taxon>
        <taxon>Streptomycetaceae</taxon>
        <taxon>Streptomyces</taxon>
    </lineage>
</organism>
<name>A0A7Y7B990_STRMO</name>
<protein>
    <submittedName>
        <fullName evidence="1">CGA synthase-related protein</fullName>
    </submittedName>
</protein>
<evidence type="ECO:0000313" key="1">
    <source>
        <dbReference type="EMBL" id="NVK81319.1"/>
    </source>
</evidence>
<dbReference type="InterPro" id="IPR031013">
    <property type="entry name" value="CGA_synth-rel"/>
</dbReference>
<sequence length="295" mass="31655">MALLNPAGRRIALVSRDEELDSLLACRRIAAHLDELTPVHGLSEPPDVALVCDDEAATEELLERDVPVVHLSSAHRITPPPCPAGRALRRLHRPGWLPGPWPERHGIRATGALAPARLSRKRQRSGTLMLLSLWDVAEHEAEAFAAGPLRALVRAAVHRTGHCEVVCDTRLPAARAALDGIGSVRATRAADVDVDALHADAEVFLAAPVLGTLALAQARRAPLVFLPPLGPVQRDLCERVTRTVPVPVVTDPGDPSVWAPPAGDGPWRTLDPALDDLRGAQRVARSLRQLSLAPL</sequence>
<dbReference type="RefSeq" id="WP_171085948.1">
    <property type="nucleotide sequence ID" value="NZ_BNBU01000006.1"/>
</dbReference>
<dbReference type="EMBL" id="JABBXF010000077">
    <property type="protein sequence ID" value="NVK81319.1"/>
    <property type="molecule type" value="Genomic_DNA"/>
</dbReference>
<reference evidence="1 2" key="1">
    <citation type="submission" date="2020-04" db="EMBL/GenBank/DDBJ databases">
        <title>Draft Genome Sequence of Streptomyces morookaense DSM 40503, an 8-azaguanine-producing strain.</title>
        <authorList>
            <person name="Qi J."/>
            <person name="Gao J.-M."/>
        </authorList>
    </citation>
    <scope>NUCLEOTIDE SEQUENCE [LARGE SCALE GENOMIC DNA]</scope>
    <source>
        <strain evidence="1 2">DSM 40503</strain>
    </source>
</reference>
<accession>A0A7Y7B990</accession>
<proteinExistence type="predicted"/>
<dbReference type="NCBIfam" id="TIGR04469">
    <property type="entry name" value="CGA_synth_rel"/>
    <property type="match status" value="1"/>
</dbReference>